<dbReference type="InterPro" id="IPR014876">
    <property type="entry name" value="DEK_C"/>
</dbReference>
<dbReference type="AlphaFoldDB" id="A0AAN9LL81"/>
<dbReference type="SUPFAM" id="SSF54447">
    <property type="entry name" value="ssDNA-binding transcriptional regulator domain"/>
    <property type="match status" value="1"/>
</dbReference>
<proteinExistence type="predicted"/>
<comment type="caution">
    <text evidence="2">The sequence shown here is derived from an EMBL/GenBank/DDBJ whole genome shotgun (WGS) entry which is preliminary data.</text>
</comment>
<evidence type="ECO:0000313" key="3">
    <source>
        <dbReference type="Proteomes" id="UP001367508"/>
    </source>
</evidence>
<dbReference type="Pfam" id="PF14223">
    <property type="entry name" value="Retrotran_gag_2"/>
    <property type="match status" value="1"/>
</dbReference>
<dbReference type="PANTHER" id="PTHR47592">
    <property type="entry name" value="PBF68 PROTEIN"/>
    <property type="match status" value="1"/>
</dbReference>
<feature type="domain" description="DEK-C" evidence="1">
    <location>
        <begin position="3"/>
        <end position="60"/>
    </location>
</feature>
<sequence length="421" mass="48057">MEPQTRRKIEDMVLDILKASNMEEATEFNIRVAASERLGIDLSDSISKHLVRTIVDSYLLSLAAEDAKDKPFQEREEKLLQESKELEEKLLQDLGEVVKQRKEDSERFICQLSNRRNVVVRNFKGTTLVSVREFYNKDGKQLPGSKGISLSTEQWLAFKKSVPAIEEAITKMEQRRRSELHGKQSGDVSNSANVDMLHGKQSGDVSNSATVDVASLEAVPIEIIRFDGRNYQFWVQQMELLLKQLKIGYVLTEACPDATVGGDAGTKEIAAAKAAEKRWVNDDLMCRRNILSHLSDQLFNQYANRKMSAKELWEELRQVYLYEEFGTKRSQVKKYIEFQMVDEKAIVEQIRELNCIADSIVAAGMHIDDNFHVSVIISKLPPSWKDFCIKLIYDQQVNERKSEEAMHIPTEVDTPAATHLN</sequence>
<accession>A0AAN9LL81</accession>
<dbReference type="Gene3D" id="2.30.31.10">
    <property type="entry name" value="Transcriptional Coactivator Pc4, Chain A"/>
    <property type="match status" value="1"/>
</dbReference>
<keyword evidence="3" id="KW-1185">Reference proteome</keyword>
<dbReference type="Proteomes" id="UP001367508">
    <property type="component" value="Unassembled WGS sequence"/>
</dbReference>
<dbReference type="GO" id="GO:0003677">
    <property type="term" value="F:DNA binding"/>
    <property type="evidence" value="ECO:0007669"/>
    <property type="project" value="InterPro"/>
</dbReference>
<dbReference type="GO" id="GO:0006355">
    <property type="term" value="P:regulation of DNA-templated transcription"/>
    <property type="evidence" value="ECO:0007669"/>
    <property type="project" value="InterPro"/>
</dbReference>
<dbReference type="EMBL" id="JAYMYQ010000004">
    <property type="protein sequence ID" value="KAK7338067.1"/>
    <property type="molecule type" value="Genomic_DNA"/>
</dbReference>
<dbReference type="PANTHER" id="PTHR47592:SF6">
    <property type="entry name" value="PBF68 PROTEIN"/>
    <property type="match status" value="1"/>
</dbReference>
<protein>
    <recommendedName>
        <fullName evidence="1">DEK-C domain-containing protein</fullName>
    </recommendedName>
</protein>
<reference evidence="2 3" key="1">
    <citation type="submission" date="2024-01" db="EMBL/GenBank/DDBJ databases">
        <title>The genomes of 5 underutilized Papilionoideae crops provide insights into root nodulation and disease resistanc.</title>
        <authorList>
            <person name="Jiang F."/>
        </authorList>
    </citation>
    <scope>NUCLEOTIDE SEQUENCE [LARGE SCALE GENOMIC DNA]</scope>
    <source>
        <strain evidence="2">LVBAO_FW01</strain>
        <tissue evidence="2">Leaves</tissue>
    </source>
</reference>
<organism evidence="2 3">
    <name type="scientific">Canavalia gladiata</name>
    <name type="common">Sword bean</name>
    <name type="synonym">Dolichos gladiatus</name>
    <dbReference type="NCBI Taxonomy" id="3824"/>
    <lineage>
        <taxon>Eukaryota</taxon>
        <taxon>Viridiplantae</taxon>
        <taxon>Streptophyta</taxon>
        <taxon>Embryophyta</taxon>
        <taxon>Tracheophyta</taxon>
        <taxon>Spermatophyta</taxon>
        <taxon>Magnoliopsida</taxon>
        <taxon>eudicotyledons</taxon>
        <taxon>Gunneridae</taxon>
        <taxon>Pentapetalae</taxon>
        <taxon>rosids</taxon>
        <taxon>fabids</taxon>
        <taxon>Fabales</taxon>
        <taxon>Fabaceae</taxon>
        <taxon>Papilionoideae</taxon>
        <taxon>50 kb inversion clade</taxon>
        <taxon>NPAAA clade</taxon>
        <taxon>indigoferoid/millettioid clade</taxon>
        <taxon>Phaseoleae</taxon>
        <taxon>Canavalia</taxon>
    </lineage>
</organism>
<dbReference type="InterPro" id="IPR009044">
    <property type="entry name" value="ssDNA-bd_transcriptional_reg"/>
</dbReference>
<dbReference type="InterPro" id="IPR003173">
    <property type="entry name" value="PC4_C"/>
</dbReference>
<name>A0AAN9LL81_CANGL</name>
<dbReference type="PROSITE" id="PS51998">
    <property type="entry name" value="DEK_C"/>
    <property type="match status" value="1"/>
</dbReference>
<gene>
    <name evidence="2" type="ORF">VNO77_18664</name>
</gene>
<evidence type="ECO:0000259" key="1">
    <source>
        <dbReference type="PROSITE" id="PS51998"/>
    </source>
</evidence>
<dbReference type="Pfam" id="PF02229">
    <property type="entry name" value="PC4"/>
    <property type="match status" value="1"/>
</dbReference>
<evidence type="ECO:0000313" key="2">
    <source>
        <dbReference type="EMBL" id="KAK7338067.1"/>
    </source>
</evidence>
<dbReference type="Pfam" id="PF08766">
    <property type="entry name" value="DEK_C"/>
    <property type="match status" value="1"/>
</dbReference>